<sequence>MTSTDSTSASTSELSADEIGKRFLKLIGALKSSSDLNPEHVNEVIGVRLEHFNAIPGQRVESFAYSQLLRGDWSYEIQYLPSAAMRSPGVSLDFVHKSDRYAAMTDICQLSFEDYHNAMKAMGFGDAPNYGELGQLIDWRYHKDGMTVSIASRPEVTALDGKKYRACVTSISTVNE</sequence>
<proteinExistence type="predicted"/>
<dbReference type="RefSeq" id="WP_006448940.1">
    <property type="nucleotide sequence ID" value="NZ_CP018728.1"/>
</dbReference>
<dbReference type="GeneID" id="55514332"/>
<reference evidence="1" key="1">
    <citation type="submission" date="2020-07" db="EMBL/GenBank/DDBJ databases">
        <authorList>
            <person name="Pothier F. J."/>
        </authorList>
    </citation>
    <scope>NUCLEOTIDE SEQUENCE</scope>
    <source>
        <strain evidence="1">CFBP 8129</strain>
    </source>
</reference>
<protein>
    <submittedName>
        <fullName evidence="1">Uncharacterized protein</fullName>
    </submittedName>
</protein>
<dbReference type="AlphaFoldDB" id="A0A6V7BIW6"/>
<dbReference type="OrthoDB" id="9012352at2"/>
<dbReference type="EMBL" id="LR828253">
    <property type="protein sequence ID" value="CAD0302220.1"/>
    <property type="molecule type" value="Genomic_DNA"/>
</dbReference>
<gene>
    <name evidence="1" type="ORF">CFBP8129_03580</name>
</gene>
<organism evidence="1">
    <name type="scientific">Xanthomonas hortorum pv. gardneri</name>
    <dbReference type="NCBI Taxonomy" id="2754056"/>
    <lineage>
        <taxon>Bacteria</taxon>
        <taxon>Pseudomonadati</taxon>
        <taxon>Pseudomonadota</taxon>
        <taxon>Gammaproteobacteria</taxon>
        <taxon>Lysobacterales</taxon>
        <taxon>Lysobacteraceae</taxon>
        <taxon>Xanthomonas</taxon>
    </lineage>
</organism>
<name>A0A6V7BIW6_9XANT</name>
<evidence type="ECO:0000313" key="1">
    <source>
        <dbReference type="EMBL" id="CAD0302220.1"/>
    </source>
</evidence>
<accession>A0A6V7BIW6</accession>
<dbReference type="EMBL" id="LR828253">
    <property type="protein sequence ID" value="CAD0302214.1"/>
    <property type="molecule type" value="Genomic_DNA"/>
</dbReference>